<feature type="signal peptide" evidence="1">
    <location>
        <begin position="1"/>
        <end position="19"/>
    </location>
</feature>
<organism evidence="2 3">
    <name type="scientific">Nonlabens spongiae</name>
    <dbReference type="NCBI Taxonomy" id="331648"/>
    <lineage>
        <taxon>Bacteria</taxon>
        <taxon>Pseudomonadati</taxon>
        <taxon>Bacteroidota</taxon>
        <taxon>Flavobacteriia</taxon>
        <taxon>Flavobacteriales</taxon>
        <taxon>Flavobacteriaceae</taxon>
        <taxon>Nonlabens</taxon>
    </lineage>
</organism>
<feature type="chain" id="PRO_5012280820" description="Lipocalin-like domain-containing protein" evidence="1">
    <location>
        <begin position="20"/>
        <end position="183"/>
    </location>
</feature>
<dbReference type="RefSeq" id="WP_085767985.1">
    <property type="nucleotide sequence ID" value="NZ_CP019344.1"/>
</dbReference>
<name>A0A1W6MNL2_9FLAO</name>
<protein>
    <recommendedName>
        <fullName evidence="4">Lipocalin-like domain-containing protein</fullName>
    </recommendedName>
</protein>
<dbReference type="Proteomes" id="UP000193431">
    <property type="component" value="Chromosome"/>
</dbReference>
<accession>A0A1W6MNL2</accession>
<reference evidence="2 3" key="1">
    <citation type="submission" date="2016-11" db="EMBL/GenBank/DDBJ databases">
        <title>Trade-off between light-utilization and light-protection in marine flavobacteria.</title>
        <authorList>
            <person name="Kumagai Y."/>
        </authorList>
    </citation>
    <scope>NUCLEOTIDE SEQUENCE [LARGE SCALE GENOMIC DNA]</scope>
    <source>
        <strain evidence="2 3">JCM 13191</strain>
    </source>
</reference>
<evidence type="ECO:0000256" key="1">
    <source>
        <dbReference type="SAM" id="SignalP"/>
    </source>
</evidence>
<sequence>MKKVFVLILGLVLIFTSCSDDDSDGSSDQFDPSLIIGTWNLEDTDIDGTTSTTIQNQPVQFTANTELMSADFTLTFDSNGDYDAQGQSSYRVTTALFPEQIIDSDIQSATGTYTINDREIIFTGDSFIGVFGDQVPNLDGLELTINTLTDTRLILDVEGTVQQQLFGTEADVDVDGFIEFSKS</sequence>
<proteinExistence type="predicted"/>
<gene>
    <name evidence="2" type="ORF">BST97_14970</name>
</gene>
<keyword evidence="1" id="KW-0732">Signal</keyword>
<evidence type="ECO:0008006" key="4">
    <source>
        <dbReference type="Google" id="ProtNLM"/>
    </source>
</evidence>
<dbReference type="AlphaFoldDB" id="A0A1W6MNL2"/>
<evidence type="ECO:0000313" key="2">
    <source>
        <dbReference type="EMBL" id="ARN79181.1"/>
    </source>
</evidence>
<evidence type="ECO:0000313" key="3">
    <source>
        <dbReference type="Proteomes" id="UP000193431"/>
    </source>
</evidence>
<keyword evidence="3" id="KW-1185">Reference proteome</keyword>
<dbReference type="PROSITE" id="PS51257">
    <property type="entry name" value="PROKAR_LIPOPROTEIN"/>
    <property type="match status" value="1"/>
</dbReference>
<dbReference type="EMBL" id="CP019344">
    <property type="protein sequence ID" value="ARN79181.1"/>
    <property type="molecule type" value="Genomic_DNA"/>
</dbReference>